<proteinExistence type="predicted"/>
<dbReference type="EMBL" id="LS991949">
    <property type="protein sequence ID" value="SYV90334.1"/>
    <property type="molecule type" value="Genomic_DNA"/>
</dbReference>
<reference evidence="2" key="1">
    <citation type="submission" date="2018-06" db="EMBL/GenBank/DDBJ databases">
        <authorList>
            <consortium name="Pathogen Informatics"/>
        </authorList>
    </citation>
    <scope>NUCLEOTIDE SEQUENCE [LARGE SCALE GENOMIC DNA]</scope>
    <source>
        <strain evidence="2">NCTC10135</strain>
    </source>
</reference>
<feature type="non-terminal residue" evidence="1">
    <location>
        <position position="145"/>
    </location>
</feature>
<dbReference type="KEGG" id="mala:NCTC10135_00858"/>
<protein>
    <submittedName>
        <fullName evidence="1">Uncharacterized protein</fullName>
    </submittedName>
</protein>
<dbReference type="AlphaFoldDB" id="A0A3B0PAJ5"/>
<accession>A0A3B0PAJ5</accession>
<dbReference type="Proteomes" id="UP000259864">
    <property type="component" value="Chromosome 1"/>
</dbReference>
<dbReference type="STRING" id="1188234.MALK_5720"/>
<gene>
    <name evidence="1" type="ORF">NCTC10135_00858</name>
</gene>
<evidence type="ECO:0000313" key="1">
    <source>
        <dbReference type="EMBL" id="SYV90334.1"/>
    </source>
</evidence>
<evidence type="ECO:0000313" key="2">
    <source>
        <dbReference type="Proteomes" id="UP000259864"/>
    </source>
</evidence>
<sequence>MFFQIIVQLIFIEYNGRGSNPIVNFINQKISFYNPIGQTNYYWDPFGFDTRVLTKLQNEDPNNISNILNVAMGNEVEGLSQSGKEIAIYLQNQFGGNDLKNIVDNIGDIQQSVGIKNINLNNLIPQILNGKNQTKIYGIYDGQNW</sequence>
<organism evidence="1 2">
    <name type="scientific">Metamycoplasma alkalescens</name>
    <dbReference type="NCBI Taxonomy" id="45363"/>
    <lineage>
        <taxon>Bacteria</taxon>
        <taxon>Bacillati</taxon>
        <taxon>Mycoplasmatota</taxon>
        <taxon>Mycoplasmoidales</taxon>
        <taxon>Metamycoplasmataceae</taxon>
        <taxon>Metamycoplasma</taxon>
    </lineage>
</organism>
<name>A0A3B0PAJ5_9BACT</name>